<reference evidence="2" key="1">
    <citation type="submission" date="2022-11" db="UniProtKB">
        <authorList>
            <consortium name="WormBaseParasite"/>
        </authorList>
    </citation>
    <scope>IDENTIFICATION</scope>
</reference>
<accession>A0AC35F871</accession>
<organism evidence="1 2">
    <name type="scientific">Panagrolaimus sp. PS1159</name>
    <dbReference type="NCBI Taxonomy" id="55785"/>
    <lineage>
        <taxon>Eukaryota</taxon>
        <taxon>Metazoa</taxon>
        <taxon>Ecdysozoa</taxon>
        <taxon>Nematoda</taxon>
        <taxon>Chromadorea</taxon>
        <taxon>Rhabditida</taxon>
        <taxon>Tylenchina</taxon>
        <taxon>Panagrolaimomorpha</taxon>
        <taxon>Panagrolaimoidea</taxon>
        <taxon>Panagrolaimidae</taxon>
        <taxon>Panagrolaimus</taxon>
    </lineage>
</organism>
<sequence>MCAPSEKFLMMGGPLAMGLGVVFVANIGTFFLPPGSALGASLASIAVYCGLILLSAFLLHDTQRLTQRLVKKAEMKWRSDIEKHRADRSILGLSFEK</sequence>
<proteinExistence type="predicted"/>
<evidence type="ECO:0000313" key="1">
    <source>
        <dbReference type="Proteomes" id="UP000887580"/>
    </source>
</evidence>
<dbReference type="WBParaSite" id="PS1159_v2.g14840.t1">
    <property type="protein sequence ID" value="PS1159_v2.g14840.t1"/>
    <property type="gene ID" value="PS1159_v2.g14840"/>
</dbReference>
<evidence type="ECO:0000313" key="2">
    <source>
        <dbReference type="WBParaSite" id="PS1159_v2.g14840.t1"/>
    </source>
</evidence>
<dbReference type="Proteomes" id="UP000887580">
    <property type="component" value="Unplaced"/>
</dbReference>
<protein>
    <submittedName>
        <fullName evidence="2">Uncharacterized protein</fullName>
    </submittedName>
</protein>
<name>A0AC35F871_9BILA</name>